<evidence type="ECO:0000259" key="12">
    <source>
        <dbReference type="PROSITE" id="PS50893"/>
    </source>
</evidence>
<dbReference type="PANTHER" id="PTHR24221:SF654">
    <property type="entry name" value="ATP-BINDING CASSETTE SUB-FAMILY B MEMBER 6"/>
    <property type="match status" value="1"/>
</dbReference>
<dbReference type="STRING" id="331113.SNE_A12800"/>
<dbReference type="InterPro" id="IPR005074">
    <property type="entry name" value="Peptidase_C39"/>
</dbReference>
<dbReference type="GO" id="GO:0140359">
    <property type="term" value="F:ABC-type transporter activity"/>
    <property type="evidence" value="ECO:0007669"/>
    <property type="project" value="InterPro"/>
</dbReference>
<dbReference type="KEGG" id="sng:SNE_A12800"/>
<organism evidence="15 16">
    <name type="scientific">Simkania negevensis (strain ATCC VR-1471 / DSM 27360 / Z)</name>
    <dbReference type="NCBI Taxonomy" id="331113"/>
    <lineage>
        <taxon>Bacteria</taxon>
        <taxon>Pseudomonadati</taxon>
        <taxon>Chlamydiota</taxon>
        <taxon>Chlamydiia</taxon>
        <taxon>Parachlamydiales</taxon>
        <taxon>Simkaniaceae</taxon>
        <taxon>Simkania</taxon>
    </lineage>
</organism>
<evidence type="ECO:0000256" key="1">
    <source>
        <dbReference type="ARBA" id="ARBA00004651"/>
    </source>
</evidence>
<dbReference type="HOGENOM" id="CLU_000604_84_3_0"/>
<dbReference type="Pfam" id="PF00664">
    <property type="entry name" value="ABC_membrane"/>
    <property type="match status" value="1"/>
</dbReference>
<protein>
    <submittedName>
        <fullName evidence="15">ABC transporter ATP-binding protein</fullName>
    </submittedName>
</protein>
<feature type="transmembrane region" description="Helical" evidence="11">
    <location>
        <begin position="276"/>
        <end position="297"/>
    </location>
</feature>
<dbReference type="InterPro" id="IPR017871">
    <property type="entry name" value="ABC_transporter-like_CS"/>
</dbReference>
<evidence type="ECO:0000256" key="4">
    <source>
        <dbReference type="ARBA" id="ARBA00022692"/>
    </source>
</evidence>
<dbReference type="RefSeq" id="WP_013943624.1">
    <property type="nucleotide sequence ID" value="NC_015713.1"/>
</dbReference>
<feature type="transmembrane region" description="Helical" evidence="11">
    <location>
        <begin position="394"/>
        <end position="413"/>
    </location>
</feature>
<proteinExistence type="predicted"/>
<dbReference type="PROSITE" id="PS50929">
    <property type="entry name" value="ABC_TM1F"/>
    <property type="match status" value="1"/>
</dbReference>
<feature type="transmembrane region" description="Helical" evidence="11">
    <location>
        <begin position="419"/>
        <end position="440"/>
    </location>
</feature>
<evidence type="ECO:0000256" key="10">
    <source>
        <dbReference type="ARBA" id="ARBA00043264"/>
    </source>
</evidence>
<feature type="domain" description="Peptidase C39" evidence="14">
    <location>
        <begin position="17"/>
        <end position="136"/>
    </location>
</feature>
<dbReference type="GO" id="GO:0043213">
    <property type="term" value="P:bacteriocin transport"/>
    <property type="evidence" value="ECO:0007669"/>
    <property type="project" value="UniProtKB-KW"/>
</dbReference>
<dbReference type="NCBIfam" id="TIGR03796">
    <property type="entry name" value="NHLM_micro_ABC1"/>
    <property type="match status" value="1"/>
</dbReference>
<evidence type="ECO:0000259" key="13">
    <source>
        <dbReference type="PROSITE" id="PS50929"/>
    </source>
</evidence>
<evidence type="ECO:0000256" key="8">
    <source>
        <dbReference type="ARBA" id="ARBA00022989"/>
    </source>
</evidence>
<dbReference type="PROSITE" id="PS00211">
    <property type="entry name" value="ABC_TRANSPORTER_1"/>
    <property type="match status" value="1"/>
</dbReference>
<dbReference type="Gene3D" id="3.40.50.300">
    <property type="entry name" value="P-loop containing nucleotide triphosphate hydrolases"/>
    <property type="match status" value="1"/>
</dbReference>
<evidence type="ECO:0000313" key="16">
    <source>
        <dbReference type="Proteomes" id="UP000000496"/>
    </source>
</evidence>
<evidence type="ECO:0000256" key="9">
    <source>
        <dbReference type="ARBA" id="ARBA00023136"/>
    </source>
</evidence>
<dbReference type="Pfam" id="PF00005">
    <property type="entry name" value="ABC_tran"/>
    <property type="match status" value="1"/>
</dbReference>
<dbReference type="PANTHER" id="PTHR24221">
    <property type="entry name" value="ATP-BINDING CASSETTE SUB-FAMILY B"/>
    <property type="match status" value="1"/>
</dbReference>
<dbReference type="GO" id="GO:0016887">
    <property type="term" value="F:ATP hydrolysis activity"/>
    <property type="evidence" value="ECO:0007669"/>
    <property type="project" value="InterPro"/>
</dbReference>
<feature type="domain" description="ABC transporter" evidence="12">
    <location>
        <begin position="487"/>
        <end position="720"/>
    </location>
</feature>
<keyword evidence="5" id="KW-0547">Nucleotide-binding</keyword>
<sequence length="726" mass="81353">MLKARTYWRARTPTVIQMENAECGAACLSILLAYYGRFIPMEKLRVSCGVSRDGSNALNLIKAAKEFGLKGKGTWEGLSEIYQVKQPTILFWNYNHFVVLEGFGRDGVYLNDPAFGPRTVTYEEFDEAFTGIALHFDKTKTFKKGGAAQGLWRELKRRLTPVKMSLLFILIAGFCLLIPGLALPAFIRIFVDNILVSNILPWKEAFLGAIAIGMVLSWTLSWTQQYFLNRLNAKLSIRFSSEFLWHILRLPVTFYYQRYSAEIATRMSFNNQVAQTITGTLATTTIDLILVIFYGAVMLMYDVTVASVGIIAALMSLVVMRLIQRTRTDIYARLQKQQAQSSGYTIGAIQQIETIKATGTENDAFNNFVGHETNKINSLQAIGEKDAILSTTPVFFQGLAMAALLGIGGWRIMKGDLSAGTLIALQILLLSFLQPVTRFVNFGQLMQFMKVNLMRLDDVLNNPIDRIYAKRKEGDKGKEVLKLDGYLEFKNVTFGYSPLSPPLIENLNIKIKPGQRVALVGPSGSGKSTISKLSTGLFQPWSGEITYDGKPYEEHPSEVMQRSLASVDQDIFLFSGTVRDNITLWDATVPDDMLIQAAEDASIHYDILGRPYGYDMELIEGGRNLSGGQRQRLEIARALLYNPSLLIMDEATSALDSRTEKVIMNKIRKRGCSAIMVAHRLSTIRDCDEIIVLERGKVVERGTHEELKKLGKVYKNLIESETVEDE</sequence>
<feature type="transmembrane region" description="Helical" evidence="11">
    <location>
        <begin position="207"/>
        <end position="228"/>
    </location>
</feature>
<evidence type="ECO:0000256" key="2">
    <source>
        <dbReference type="ARBA" id="ARBA00022448"/>
    </source>
</evidence>
<dbReference type="PROSITE" id="PS50893">
    <property type="entry name" value="ABC_TRANSPORTER_2"/>
    <property type="match status" value="1"/>
</dbReference>
<dbReference type="SMART" id="SM00382">
    <property type="entry name" value="AAA"/>
    <property type="match status" value="1"/>
</dbReference>
<keyword evidence="10" id="KW-0080">Bacteriocin transport</keyword>
<dbReference type="GO" id="GO:0006508">
    <property type="term" value="P:proteolysis"/>
    <property type="evidence" value="ECO:0007669"/>
    <property type="project" value="InterPro"/>
</dbReference>
<keyword evidence="8 11" id="KW-1133">Transmembrane helix</keyword>
<evidence type="ECO:0000313" key="15">
    <source>
        <dbReference type="EMBL" id="CCB89157.1"/>
    </source>
</evidence>
<evidence type="ECO:0000259" key="14">
    <source>
        <dbReference type="PROSITE" id="PS50990"/>
    </source>
</evidence>
<dbReference type="AlphaFoldDB" id="F8L8L9"/>
<dbReference type="SUPFAM" id="SSF52540">
    <property type="entry name" value="P-loop containing nucleoside triphosphate hydrolases"/>
    <property type="match status" value="1"/>
</dbReference>
<dbReference type="InterPro" id="IPR003439">
    <property type="entry name" value="ABC_transporter-like_ATP-bd"/>
</dbReference>
<reference evidence="15 16" key="2">
    <citation type="journal article" date="2011" name="Mol. Biol. Evol.">
        <title>Unity in variety--the pan-genome of the Chlamydiae.</title>
        <authorList>
            <person name="Collingro A."/>
            <person name="Tischler P."/>
            <person name="Weinmaier T."/>
            <person name="Penz T."/>
            <person name="Heinz E."/>
            <person name="Brunham R.C."/>
            <person name="Read T.D."/>
            <person name="Bavoil P.M."/>
            <person name="Sachse K."/>
            <person name="Kahane S."/>
            <person name="Friedman M.G."/>
            <person name="Rattei T."/>
            <person name="Myers G.S."/>
            <person name="Horn M."/>
        </authorList>
    </citation>
    <scope>NUCLEOTIDE SEQUENCE [LARGE SCALE GENOMIC DNA]</scope>
    <source>
        <strain evidence="16">ATCC VR-1471 / Z</strain>
    </source>
</reference>
<dbReference type="EMBL" id="FR872582">
    <property type="protein sequence ID" value="CCB89157.1"/>
    <property type="molecule type" value="Genomic_DNA"/>
</dbReference>
<keyword evidence="16" id="KW-1185">Reference proteome</keyword>
<comment type="subcellular location">
    <subcellularLocation>
        <location evidence="1">Cell membrane</location>
        <topology evidence="1">Multi-pass membrane protein</topology>
    </subcellularLocation>
</comment>
<dbReference type="Proteomes" id="UP000000496">
    <property type="component" value="Chromosome gsn.131"/>
</dbReference>
<reference key="1">
    <citation type="journal article" date="2011" name="Mol. Biol. Evol.">
        <title>Unity in variety -- the pan-genome of the Chlamydiae.</title>
        <authorList>
            <person name="Collingro A."/>
            <person name="Tischler P."/>
            <person name="Weinmaier T."/>
            <person name="Penz T."/>
            <person name="Heinz E."/>
            <person name="Brunham R.C."/>
            <person name="Read T.D."/>
            <person name="Bavoil P.M."/>
            <person name="Sachse K."/>
            <person name="Kahane S."/>
            <person name="Friedman M.G."/>
            <person name="Rattei T."/>
            <person name="Myers G.S.A."/>
            <person name="Horn M."/>
        </authorList>
    </citation>
    <scope>NUCLEOTIDE SEQUENCE</scope>
    <source>
        <strain>Z</strain>
    </source>
</reference>
<keyword evidence="6 15" id="KW-0067">ATP-binding</keyword>
<evidence type="ECO:0000256" key="11">
    <source>
        <dbReference type="SAM" id="Phobius"/>
    </source>
</evidence>
<dbReference type="Gene3D" id="3.90.70.10">
    <property type="entry name" value="Cysteine proteinases"/>
    <property type="match status" value="1"/>
</dbReference>
<dbReference type="InterPro" id="IPR011527">
    <property type="entry name" value="ABC1_TM_dom"/>
</dbReference>
<dbReference type="CDD" id="cd18569">
    <property type="entry name" value="ABC_6TM_NHLM_bacteriocin"/>
    <property type="match status" value="1"/>
</dbReference>
<dbReference type="Pfam" id="PF03412">
    <property type="entry name" value="Peptidase_C39"/>
    <property type="match status" value="1"/>
</dbReference>
<feature type="domain" description="ABC transmembrane type-1" evidence="13">
    <location>
        <begin position="167"/>
        <end position="447"/>
    </location>
</feature>
<dbReference type="GO" id="GO:0008233">
    <property type="term" value="F:peptidase activity"/>
    <property type="evidence" value="ECO:0007669"/>
    <property type="project" value="InterPro"/>
</dbReference>
<feature type="transmembrane region" description="Helical" evidence="11">
    <location>
        <begin position="166"/>
        <end position="187"/>
    </location>
</feature>
<evidence type="ECO:0000256" key="5">
    <source>
        <dbReference type="ARBA" id="ARBA00022741"/>
    </source>
</evidence>
<evidence type="ECO:0000256" key="7">
    <source>
        <dbReference type="ARBA" id="ARBA00022927"/>
    </source>
</evidence>
<dbReference type="InterPro" id="IPR036640">
    <property type="entry name" value="ABC1_TM_sf"/>
</dbReference>
<dbReference type="PROSITE" id="PS50990">
    <property type="entry name" value="PEPTIDASE_C39"/>
    <property type="match status" value="1"/>
</dbReference>
<keyword evidence="7" id="KW-0653">Protein transport</keyword>
<dbReference type="Gene3D" id="1.20.1560.10">
    <property type="entry name" value="ABC transporter type 1, transmembrane domain"/>
    <property type="match status" value="1"/>
</dbReference>
<evidence type="ECO:0000256" key="3">
    <source>
        <dbReference type="ARBA" id="ARBA00022475"/>
    </source>
</evidence>
<keyword evidence="9 11" id="KW-0472">Membrane</keyword>
<keyword evidence="3" id="KW-1003">Cell membrane</keyword>
<dbReference type="GO" id="GO:0034040">
    <property type="term" value="F:ATPase-coupled lipid transmembrane transporter activity"/>
    <property type="evidence" value="ECO:0007669"/>
    <property type="project" value="TreeGrafter"/>
</dbReference>
<dbReference type="GO" id="GO:0005524">
    <property type="term" value="F:ATP binding"/>
    <property type="evidence" value="ECO:0007669"/>
    <property type="project" value="UniProtKB-KW"/>
</dbReference>
<dbReference type="eggNOG" id="COG2274">
    <property type="taxonomic scope" value="Bacteria"/>
</dbReference>
<dbReference type="InterPro" id="IPR027417">
    <property type="entry name" value="P-loop_NTPase"/>
</dbReference>
<dbReference type="InterPro" id="IPR003593">
    <property type="entry name" value="AAA+_ATPase"/>
</dbReference>
<dbReference type="SUPFAM" id="SSF90123">
    <property type="entry name" value="ABC transporter transmembrane region"/>
    <property type="match status" value="1"/>
</dbReference>
<keyword evidence="2" id="KW-0813">Transport</keyword>
<dbReference type="FunFam" id="3.40.50.300:FF:000299">
    <property type="entry name" value="ABC transporter ATP-binding protein/permease"/>
    <property type="match status" value="1"/>
</dbReference>
<keyword evidence="4 11" id="KW-0812">Transmembrane</keyword>
<gene>
    <name evidence="15" type="ordered locus">SNE_A12800</name>
</gene>
<dbReference type="OrthoDB" id="9771903at2"/>
<feature type="transmembrane region" description="Helical" evidence="11">
    <location>
        <begin position="303"/>
        <end position="323"/>
    </location>
</feature>
<dbReference type="GO" id="GO:0015031">
    <property type="term" value="P:protein transport"/>
    <property type="evidence" value="ECO:0007669"/>
    <property type="project" value="UniProtKB-KW"/>
</dbReference>
<dbReference type="MEROPS" id="C39.005"/>
<dbReference type="InterPro" id="IPR022514">
    <property type="entry name" value="NHPM_micro_ABC1"/>
</dbReference>
<dbReference type="GO" id="GO:0005886">
    <property type="term" value="C:plasma membrane"/>
    <property type="evidence" value="ECO:0007669"/>
    <property type="project" value="UniProtKB-SubCell"/>
</dbReference>
<evidence type="ECO:0000256" key="6">
    <source>
        <dbReference type="ARBA" id="ARBA00022840"/>
    </source>
</evidence>
<dbReference type="InterPro" id="IPR039421">
    <property type="entry name" value="Type_1_exporter"/>
</dbReference>
<name>F8L8L9_SIMNZ</name>
<accession>F8L8L9</accession>